<keyword evidence="6" id="KW-1185">Reference proteome</keyword>
<dbReference type="Pfam" id="PF00403">
    <property type="entry name" value="HMA"/>
    <property type="match status" value="2"/>
</dbReference>
<dbReference type="Pfam" id="PF00175">
    <property type="entry name" value="NAD_binding_1"/>
    <property type="match status" value="1"/>
</dbReference>
<dbReference type="InterPro" id="IPR006121">
    <property type="entry name" value="HMA_dom"/>
</dbReference>
<dbReference type="SUPFAM" id="SSF63380">
    <property type="entry name" value="Riboflavin synthase domain-like"/>
    <property type="match status" value="1"/>
</dbReference>
<evidence type="ECO:0000259" key="4">
    <source>
        <dbReference type="PROSITE" id="PS51384"/>
    </source>
</evidence>
<dbReference type="InterPro" id="IPR036163">
    <property type="entry name" value="HMA_dom_sf"/>
</dbReference>
<dbReference type="SUPFAM" id="SSF52343">
    <property type="entry name" value="Ferredoxin reductase-like, C-terminal NADP-linked domain"/>
    <property type="match status" value="1"/>
</dbReference>
<protein>
    <submittedName>
        <fullName evidence="5">Cation transporter</fullName>
    </submittedName>
</protein>
<dbReference type="RefSeq" id="WP_274354132.1">
    <property type="nucleotide sequence ID" value="NZ_JAQZSM010000035.1"/>
</dbReference>
<dbReference type="InterPro" id="IPR001041">
    <property type="entry name" value="2Fe-2S_ferredoxin-type"/>
</dbReference>
<dbReference type="Pfam" id="PF00111">
    <property type="entry name" value="Fer2"/>
    <property type="match status" value="1"/>
</dbReference>
<keyword evidence="1" id="KW-0479">Metal-binding</keyword>
<evidence type="ECO:0000259" key="2">
    <source>
        <dbReference type="PROSITE" id="PS50846"/>
    </source>
</evidence>
<dbReference type="Gene3D" id="3.30.70.100">
    <property type="match status" value="2"/>
</dbReference>
<proteinExistence type="predicted"/>
<dbReference type="PROSITE" id="PS50846">
    <property type="entry name" value="HMA_2"/>
    <property type="match status" value="2"/>
</dbReference>
<dbReference type="Gene3D" id="3.10.20.30">
    <property type="match status" value="1"/>
</dbReference>
<dbReference type="SUPFAM" id="SSF54292">
    <property type="entry name" value="2Fe-2S ferredoxin-like"/>
    <property type="match status" value="1"/>
</dbReference>
<dbReference type="PRINTS" id="PR00410">
    <property type="entry name" value="PHEHYDRXLASE"/>
</dbReference>
<dbReference type="Gene3D" id="3.40.50.80">
    <property type="entry name" value="Nucleotide-binding domain of ferredoxin-NADP reductase (FNR) module"/>
    <property type="match status" value="1"/>
</dbReference>
<dbReference type="PROSITE" id="PS51384">
    <property type="entry name" value="FAD_FR"/>
    <property type="match status" value="1"/>
</dbReference>
<feature type="domain" description="HMA" evidence="2">
    <location>
        <begin position="80"/>
        <end position="143"/>
    </location>
</feature>
<dbReference type="InterPro" id="IPR039261">
    <property type="entry name" value="FNR_nucleotide-bd"/>
</dbReference>
<accession>A0ABT5TED9</accession>
<evidence type="ECO:0000256" key="1">
    <source>
        <dbReference type="ARBA" id="ARBA00022723"/>
    </source>
</evidence>
<feature type="domain" description="HMA" evidence="2">
    <location>
        <begin position="13"/>
        <end position="78"/>
    </location>
</feature>
<dbReference type="InterPro" id="IPR008333">
    <property type="entry name" value="Cbr1-like_FAD-bd_dom"/>
</dbReference>
<dbReference type="CDD" id="cd00371">
    <property type="entry name" value="HMA"/>
    <property type="match status" value="2"/>
</dbReference>
<dbReference type="InterPro" id="IPR017927">
    <property type="entry name" value="FAD-bd_FR_type"/>
</dbReference>
<dbReference type="PANTHER" id="PTHR47354">
    <property type="entry name" value="NADH OXIDOREDUCTASE HCR"/>
    <property type="match status" value="1"/>
</dbReference>
<dbReference type="SUPFAM" id="SSF55008">
    <property type="entry name" value="HMA, heavy metal-associated domain"/>
    <property type="match status" value="2"/>
</dbReference>
<organism evidence="5 6">
    <name type="scientific">Roseinatronobacter alkalisoli</name>
    <dbReference type="NCBI Taxonomy" id="3028235"/>
    <lineage>
        <taxon>Bacteria</taxon>
        <taxon>Pseudomonadati</taxon>
        <taxon>Pseudomonadota</taxon>
        <taxon>Alphaproteobacteria</taxon>
        <taxon>Rhodobacterales</taxon>
        <taxon>Paracoccaceae</taxon>
        <taxon>Roseinatronobacter</taxon>
    </lineage>
</organism>
<evidence type="ECO:0000313" key="6">
    <source>
        <dbReference type="Proteomes" id="UP001431784"/>
    </source>
</evidence>
<dbReference type="EMBL" id="JAQZSM010000035">
    <property type="protein sequence ID" value="MDD7973464.1"/>
    <property type="molecule type" value="Genomic_DNA"/>
</dbReference>
<dbReference type="CDD" id="cd06187">
    <property type="entry name" value="O2ase_reductase_like"/>
    <property type="match status" value="1"/>
</dbReference>
<dbReference type="InterPro" id="IPR017938">
    <property type="entry name" value="Riboflavin_synthase-like_b-brl"/>
</dbReference>
<dbReference type="PANTHER" id="PTHR47354:SF5">
    <property type="entry name" value="PROTEIN RFBI"/>
    <property type="match status" value="1"/>
</dbReference>
<dbReference type="InterPro" id="IPR036010">
    <property type="entry name" value="2Fe-2S_ferredoxin-like_sf"/>
</dbReference>
<dbReference type="InterPro" id="IPR001433">
    <property type="entry name" value="OxRdtase_FAD/NAD-bd"/>
</dbReference>
<dbReference type="Pfam" id="PF00970">
    <property type="entry name" value="FAD_binding_6"/>
    <property type="match status" value="1"/>
</dbReference>
<dbReference type="CDD" id="cd00207">
    <property type="entry name" value="fer2"/>
    <property type="match status" value="1"/>
</dbReference>
<dbReference type="InterPro" id="IPR017969">
    <property type="entry name" value="Heavy-metal-associated_CS"/>
</dbReference>
<dbReference type="InterPro" id="IPR012675">
    <property type="entry name" value="Beta-grasp_dom_sf"/>
</dbReference>
<sequence length="528" mass="57138">MNARTKHPSQAHRVISLQIEGITCASCVGRVEKALKAVPGVENANVNLATERADVVVTEQIEYEALVRGVEQAGYSVSSAPIKLAIEGMICASCVGRLERALQGVPGVVSATVNLATEQATIQGNADEALLVKAVEQSGYTAHPTDRRGSDRVAPITVIGDWFTSGPFESQKPQIEAMLGQVGRNETIAGAPKQRPVVHRPQVGQVIDLEPGQTILSAVLEKGIPYPHYCRSGQCGKCKSRLLEGEVSLLGHTEFSLSEEEKANGQVLACCAVPTKGSVSVEWLGPHHEKPDHPERRLQCRFSAIDAATHDIRRARLALDGQPFSFSASQHARLSLEGLPARDYSMANRPDRSELEFHIRRVPDGETSSFIHSHLKPGECVTLEGPFGFSHLRQEHSGPIVAVAGGSGLAPIHSIVATALHLGMDQPIHVYFGVHTERDLYMLDHFQSLVDTHRNLIFTPVLSDQPSARYRTGMVSGAIAEDLENLDGWKAYVVGPPPMVKATTLVLAAAGLQSRNLHADVFFTPEEH</sequence>
<name>A0ABT5TED9_9RHOB</name>
<evidence type="ECO:0000259" key="3">
    <source>
        <dbReference type="PROSITE" id="PS51085"/>
    </source>
</evidence>
<gene>
    <name evidence="5" type="ORF">PUT78_20585</name>
</gene>
<evidence type="ECO:0000313" key="5">
    <source>
        <dbReference type="EMBL" id="MDD7973464.1"/>
    </source>
</evidence>
<feature type="domain" description="FAD-binding FR-type" evidence="4">
    <location>
        <begin position="295"/>
        <end position="393"/>
    </location>
</feature>
<dbReference type="PROSITE" id="PS51085">
    <property type="entry name" value="2FE2S_FER_2"/>
    <property type="match status" value="1"/>
</dbReference>
<dbReference type="Gene3D" id="2.40.30.10">
    <property type="entry name" value="Translation factors"/>
    <property type="match status" value="1"/>
</dbReference>
<reference evidence="5" key="1">
    <citation type="submission" date="2023-02" db="EMBL/GenBank/DDBJ databases">
        <title>Description of Roseinatronobacter alkalisoli sp. nov., an alkaliphilic bacerium isolated from soda soil.</title>
        <authorList>
            <person name="Wei W."/>
        </authorList>
    </citation>
    <scope>NUCLEOTIDE SEQUENCE</scope>
    <source>
        <strain evidence="5">HJB301</strain>
    </source>
</reference>
<dbReference type="InterPro" id="IPR050415">
    <property type="entry name" value="MRET"/>
</dbReference>
<dbReference type="Proteomes" id="UP001431784">
    <property type="component" value="Unassembled WGS sequence"/>
</dbReference>
<dbReference type="PROSITE" id="PS01047">
    <property type="entry name" value="HMA_1"/>
    <property type="match status" value="2"/>
</dbReference>
<comment type="caution">
    <text evidence="5">The sequence shown here is derived from an EMBL/GenBank/DDBJ whole genome shotgun (WGS) entry which is preliminary data.</text>
</comment>
<feature type="domain" description="2Fe-2S ferredoxin-type" evidence="3">
    <location>
        <begin position="195"/>
        <end position="287"/>
    </location>
</feature>